<dbReference type="Proteomes" id="UP000676194">
    <property type="component" value="Chromosome"/>
</dbReference>
<keyword evidence="4 5" id="KW-0472">Membrane</keyword>
<protein>
    <submittedName>
        <fullName evidence="7">MFS transporter</fullName>
    </submittedName>
</protein>
<reference evidence="7" key="1">
    <citation type="submission" date="2021-05" db="EMBL/GenBank/DDBJ databases">
        <title>Complete genome sequence of the cellulolytic planctomycete Telmatocola sphagniphila SP2T and characterization of the first cellulase from planctomycetes.</title>
        <authorList>
            <person name="Rakitin A.L."/>
            <person name="Beletsky A.V."/>
            <person name="Naumoff D.G."/>
            <person name="Kulichevskaya I.S."/>
            <person name="Mardanov A.V."/>
            <person name="Ravin N.V."/>
            <person name="Dedysh S.N."/>
        </authorList>
    </citation>
    <scope>NUCLEOTIDE SEQUENCE</scope>
    <source>
        <strain evidence="7">SP2T</strain>
    </source>
</reference>
<evidence type="ECO:0000256" key="2">
    <source>
        <dbReference type="ARBA" id="ARBA00022692"/>
    </source>
</evidence>
<dbReference type="Pfam" id="PF07690">
    <property type="entry name" value="MFS_1"/>
    <property type="match status" value="1"/>
</dbReference>
<feature type="transmembrane region" description="Helical" evidence="5">
    <location>
        <begin position="393"/>
        <end position="411"/>
    </location>
</feature>
<dbReference type="InterPro" id="IPR005829">
    <property type="entry name" value="Sugar_transporter_CS"/>
</dbReference>
<keyword evidence="8" id="KW-1185">Reference proteome</keyword>
<evidence type="ECO:0000259" key="6">
    <source>
        <dbReference type="PROSITE" id="PS50850"/>
    </source>
</evidence>
<dbReference type="EMBL" id="CP074694">
    <property type="protein sequence ID" value="QVL33018.1"/>
    <property type="molecule type" value="Genomic_DNA"/>
</dbReference>
<evidence type="ECO:0000256" key="3">
    <source>
        <dbReference type="ARBA" id="ARBA00022989"/>
    </source>
</evidence>
<dbReference type="RefSeq" id="WP_213497908.1">
    <property type="nucleotide sequence ID" value="NZ_CP074694.1"/>
</dbReference>
<dbReference type="InterPro" id="IPR011701">
    <property type="entry name" value="MFS"/>
</dbReference>
<keyword evidence="3 5" id="KW-1133">Transmembrane helix</keyword>
<evidence type="ECO:0000313" key="8">
    <source>
        <dbReference type="Proteomes" id="UP000676194"/>
    </source>
</evidence>
<evidence type="ECO:0000313" key="7">
    <source>
        <dbReference type="EMBL" id="QVL33018.1"/>
    </source>
</evidence>
<sequence length="505" mass="54289">MSSPDSGSGKGFSLTEWLVLLVAVIGFAFDIYELLMLPVISGPALSELLRVPPEHPDISKWFGRINAAAAISGGIFGLLGGYLIDRFGRKRILGLSILVYGVSPVLAAFSTSPIELLIFRCTTFIGVCVEFVAAVAWLAELFPEPKKRESVLGITQAFSSIGGLMVSGMSLLLTRHGSSLPALPIDPPFDPHAAWRYTLISGLIPAIPIAIILPFLPESPVWRQRKAEGKLKRPSIGELFTPALRRTTIITTILFACAYGAAFGAIQLTPVQIAPGVPELAEQRKGLAPLRTQASELYKKFDATEPNSDARQEALAQIKGNLKEQRTFSAPINEFRSTAQLWQEMGGLVGRVIFAAIAIVILSRRAQLRMFLIPGLAIIPWFFFMGSQQSSDMLLFGIGAAALVTVAQLSYLGNYLPAAYPVHLRGTAGGFTANVGGRMIGGMMSFVTTGVILAEVKGYLPQGTTPFKIAAFSAGIMGTLMFLIALIASFFLPEPKATETELNAK</sequence>
<feature type="transmembrane region" description="Helical" evidence="5">
    <location>
        <begin position="91"/>
        <end position="111"/>
    </location>
</feature>
<organism evidence="7 8">
    <name type="scientific">Telmatocola sphagniphila</name>
    <dbReference type="NCBI Taxonomy" id="1123043"/>
    <lineage>
        <taxon>Bacteria</taxon>
        <taxon>Pseudomonadati</taxon>
        <taxon>Planctomycetota</taxon>
        <taxon>Planctomycetia</taxon>
        <taxon>Gemmatales</taxon>
        <taxon>Gemmataceae</taxon>
    </lineage>
</organism>
<dbReference type="PANTHER" id="PTHR23508:SF10">
    <property type="entry name" value="CARBOXYLIC ACID TRANSPORTER PROTEIN HOMOLOG"/>
    <property type="match status" value="1"/>
</dbReference>
<feature type="transmembrane region" description="Helical" evidence="5">
    <location>
        <begin position="194"/>
        <end position="216"/>
    </location>
</feature>
<dbReference type="GO" id="GO:0005886">
    <property type="term" value="C:plasma membrane"/>
    <property type="evidence" value="ECO:0007669"/>
    <property type="project" value="TreeGrafter"/>
</dbReference>
<dbReference type="InterPro" id="IPR036259">
    <property type="entry name" value="MFS_trans_sf"/>
</dbReference>
<dbReference type="AlphaFoldDB" id="A0A8E6B9H1"/>
<keyword evidence="2 5" id="KW-0812">Transmembrane</keyword>
<feature type="domain" description="Major facilitator superfamily (MFS) profile" evidence="6">
    <location>
        <begin position="19"/>
        <end position="496"/>
    </location>
</feature>
<dbReference type="PANTHER" id="PTHR23508">
    <property type="entry name" value="CARBOXYLIC ACID TRANSPORTER PROTEIN HOMOLOG"/>
    <property type="match status" value="1"/>
</dbReference>
<proteinExistence type="predicted"/>
<dbReference type="KEGG" id="tsph:KIH39_03625"/>
<evidence type="ECO:0000256" key="4">
    <source>
        <dbReference type="ARBA" id="ARBA00023136"/>
    </source>
</evidence>
<gene>
    <name evidence="7" type="ORF">KIH39_03625</name>
</gene>
<feature type="transmembrane region" description="Helical" evidence="5">
    <location>
        <begin position="466"/>
        <end position="492"/>
    </location>
</feature>
<feature type="transmembrane region" description="Helical" evidence="5">
    <location>
        <begin position="151"/>
        <end position="174"/>
    </location>
</feature>
<feature type="transmembrane region" description="Helical" evidence="5">
    <location>
        <begin position="117"/>
        <end position="139"/>
    </location>
</feature>
<dbReference type="PROSITE" id="PS00216">
    <property type="entry name" value="SUGAR_TRANSPORT_1"/>
    <property type="match status" value="1"/>
</dbReference>
<accession>A0A8E6B9H1</accession>
<evidence type="ECO:0000256" key="1">
    <source>
        <dbReference type="ARBA" id="ARBA00004141"/>
    </source>
</evidence>
<feature type="transmembrane region" description="Helical" evidence="5">
    <location>
        <begin position="17"/>
        <end position="41"/>
    </location>
</feature>
<dbReference type="SUPFAM" id="SSF103473">
    <property type="entry name" value="MFS general substrate transporter"/>
    <property type="match status" value="2"/>
</dbReference>
<dbReference type="GO" id="GO:0046943">
    <property type="term" value="F:carboxylic acid transmembrane transporter activity"/>
    <property type="evidence" value="ECO:0007669"/>
    <property type="project" value="TreeGrafter"/>
</dbReference>
<name>A0A8E6B9H1_9BACT</name>
<feature type="transmembrane region" description="Helical" evidence="5">
    <location>
        <begin position="345"/>
        <end position="362"/>
    </location>
</feature>
<feature type="transmembrane region" description="Helical" evidence="5">
    <location>
        <begin position="368"/>
        <end position="386"/>
    </location>
</feature>
<feature type="transmembrane region" description="Helical" evidence="5">
    <location>
        <begin position="61"/>
        <end position="84"/>
    </location>
</feature>
<dbReference type="PROSITE" id="PS50850">
    <property type="entry name" value="MFS"/>
    <property type="match status" value="1"/>
</dbReference>
<dbReference type="InterPro" id="IPR020846">
    <property type="entry name" value="MFS_dom"/>
</dbReference>
<comment type="subcellular location">
    <subcellularLocation>
        <location evidence="1">Membrane</location>
        <topology evidence="1">Multi-pass membrane protein</topology>
    </subcellularLocation>
</comment>
<evidence type="ECO:0000256" key="5">
    <source>
        <dbReference type="SAM" id="Phobius"/>
    </source>
</evidence>
<feature type="transmembrane region" description="Helical" evidence="5">
    <location>
        <begin position="431"/>
        <end position="454"/>
    </location>
</feature>
<dbReference type="Gene3D" id="1.20.1250.20">
    <property type="entry name" value="MFS general substrate transporter like domains"/>
    <property type="match status" value="2"/>
</dbReference>